<keyword evidence="7" id="KW-0456">Lyase</keyword>
<feature type="binding site" evidence="4">
    <location>
        <position position="76"/>
    </location>
    <ligand>
        <name>substrate</name>
    </ligand>
</feature>
<feature type="binding site" evidence="5">
    <location>
        <position position="165"/>
    </location>
    <ligand>
        <name>Mg(2+)</name>
        <dbReference type="ChEBI" id="CHEBI:18420"/>
    </ligand>
</feature>
<dbReference type="Proteomes" id="UP001336250">
    <property type="component" value="Unassembled WGS sequence"/>
</dbReference>
<evidence type="ECO:0000259" key="6">
    <source>
        <dbReference type="Pfam" id="PF03328"/>
    </source>
</evidence>
<comment type="cofactor">
    <cofactor evidence="1">
        <name>Mg(2+)</name>
        <dbReference type="ChEBI" id="CHEBI:18420"/>
    </cofactor>
</comment>
<dbReference type="Pfam" id="PF03328">
    <property type="entry name" value="HpcH_HpaI"/>
    <property type="match status" value="1"/>
</dbReference>
<dbReference type="InterPro" id="IPR005000">
    <property type="entry name" value="Aldolase/citrate-lyase_domain"/>
</dbReference>
<feature type="domain" description="HpcH/HpaI aldolase/citrate lyase" evidence="6">
    <location>
        <begin position="15"/>
        <end position="233"/>
    </location>
</feature>
<keyword evidence="2 5" id="KW-0479">Metal-binding</keyword>
<feature type="binding site" evidence="5">
    <location>
        <position position="138"/>
    </location>
    <ligand>
        <name>Mg(2+)</name>
        <dbReference type="ChEBI" id="CHEBI:18420"/>
    </ligand>
</feature>
<comment type="caution">
    <text evidence="7">The sequence shown here is derived from an EMBL/GenBank/DDBJ whole genome shotgun (WGS) entry which is preliminary data.</text>
</comment>
<reference evidence="7 8" key="1">
    <citation type="submission" date="2024-02" db="EMBL/GenBank/DDBJ databases">
        <title>Genome sequence of Aquincola sp. MAHUQ-54.</title>
        <authorList>
            <person name="Huq M.A."/>
        </authorList>
    </citation>
    <scope>NUCLEOTIDE SEQUENCE [LARGE SCALE GENOMIC DNA]</scope>
    <source>
        <strain evidence="7 8">MAHUQ-54</strain>
    </source>
</reference>
<dbReference type="PANTHER" id="PTHR32308">
    <property type="entry name" value="LYASE BETA SUBUNIT, PUTATIVE (AFU_ORTHOLOGUE AFUA_4G13030)-RELATED"/>
    <property type="match status" value="1"/>
</dbReference>
<gene>
    <name evidence="7" type="ORF">V4F39_05640</name>
</gene>
<dbReference type="SUPFAM" id="SSF51621">
    <property type="entry name" value="Phosphoenolpyruvate/pyruvate domain"/>
    <property type="match status" value="1"/>
</dbReference>
<evidence type="ECO:0000256" key="1">
    <source>
        <dbReference type="ARBA" id="ARBA00001946"/>
    </source>
</evidence>
<keyword evidence="3 5" id="KW-0460">Magnesium</keyword>
<dbReference type="InterPro" id="IPR011206">
    <property type="entry name" value="Citrate_lyase_beta/mcl1/mcl2"/>
</dbReference>
<dbReference type="GO" id="GO:0000287">
    <property type="term" value="F:magnesium ion binding"/>
    <property type="evidence" value="ECO:0007669"/>
    <property type="project" value="TreeGrafter"/>
</dbReference>
<dbReference type="Gene3D" id="3.20.20.60">
    <property type="entry name" value="Phosphoenolpyruvate-binding domains"/>
    <property type="match status" value="1"/>
</dbReference>
<keyword evidence="8" id="KW-1185">Reference proteome</keyword>
<dbReference type="PANTHER" id="PTHR32308:SF0">
    <property type="entry name" value="HPCH_HPAI ALDOLASE_CITRATE LYASE DOMAIN-CONTAINING PROTEIN"/>
    <property type="match status" value="1"/>
</dbReference>
<evidence type="ECO:0000313" key="8">
    <source>
        <dbReference type="Proteomes" id="UP001336250"/>
    </source>
</evidence>
<dbReference type="AlphaFoldDB" id="A0AAW9QAK0"/>
<sequence length="305" mass="32181">MADFAPGQRRLPAWRSILYVPANAPRFIASAPSRGADAIQLDLEDSVPPAEKPAAREGLRQAVAAVAQGGADVLVRINRPLSLAVADVQAAVCAPVKALTVTKVDGPSHVRLLDELVSECEAREALPHGQVGLVLLIETVAAFMEMREIASASPRVIALALGSEDFALDAGMAASDDTMLGPKQRMVLAARAAGVLPLGYIGSVVDLEDPEGFRAMVRRSRGFGFEAATCVHPRQVAIVNEEYGVPPAELAWARRVVDEHARHAAAGQGAFRLDGRMVDKPVVDRAVRLLARDAALRRGGAASGS</sequence>
<accession>A0AAW9QAK0</accession>
<evidence type="ECO:0000256" key="4">
    <source>
        <dbReference type="PIRSR" id="PIRSR015582-1"/>
    </source>
</evidence>
<evidence type="ECO:0000256" key="2">
    <source>
        <dbReference type="ARBA" id="ARBA00022723"/>
    </source>
</evidence>
<proteinExistence type="predicted"/>
<dbReference type="GO" id="GO:0016829">
    <property type="term" value="F:lyase activity"/>
    <property type="evidence" value="ECO:0007669"/>
    <property type="project" value="UniProtKB-KW"/>
</dbReference>
<feature type="binding site" evidence="4">
    <location>
        <position position="138"/>
    </location>
    <ligand>
        <name>substrate</name>
    </ligand>
</feature>
<dbReference type="InterPro" id="IPR015813">
    <property type="entry name" value="Pyrv/PenolPyrv_kinase-like_dom"/>
</dbReference>
<dbReference type="PIRSF" id="PIRSF015582">
    <property type="entry name" value="Cit_lyase_B"/>
    <property type="match status" value="1"/>
</dbReference>
<dbReference type="InterPro" id="IPR040442">
    <property type="entry name" value="Pyrv_kinase-like_dom_sf"/>
</dbReference>
<dbReference type="GO" id="GO:0006107">
    <property type="term" value="P:oxaloacetate metabolic process"/>
    <property type="evidence" value="ECO:0007669"/>
    <property type="project" value="TreeGrafter"/>
</dbReference>
<dbReference type="EMBL" id="JAZIBG010000017">
    <property type="protein sequence ID" value="MEF7613388.1"/>
    <property type="molecule type" value="Genomic_DNA"/>
</dbReference>
<evidence type="ECO:0000256" key="5">
    <source>
        <dbReference type="PIRSR" id="PIRSR015582-2"/>
    </source>
</evidence>
<dbReference type="RefSeq" id="WP_332288328.1">
    <property type="nucleotide sequence ID" value="NZ_JAZIBG010000017.1"/>
</dbReference>
<evidence type="ECO:0000256" key="3">
    <source>
        <dbReference type="ARBA" id="ARBA00022842"/>
    </source>
</evidence>
<organism evidence="7 8">
    <name type="scientific">Aquincola agrisoli</name>
    <dbReference type="NCBI Taxonomy" id="3119538"/>
    <lineage>
        <taxon>Bacteria</taxon>
        <taxon>Pseudomonadati</taxon>
        <taxon>Pseudomonadota</taxon>
        <taxon>Betaproteobacteria</taxon>
        <taxon>Burkholderiales</taxon>
        <taxon>Sphaerotilaceae</taxon>
        <taxon>Aquincola</taxon>
    </lineage>
</organism>
<evidence type="ECO:0000313" key="7">
    <source>
        <dbReference type="EMBL" id="MEF7613388.1"/>
    </source>
</evidence>
<protein>
    <submittedName>
        <fullName evidence="7">CoA ester lyase</fullName>
    </submittedName>
</protein>
<name>A0AAW9QAK0_9BURK</name>